<name>A0A819CG88_9BILA</name>
<evidence type="ECO:0000256" key="1">
    <source>
        <dbReference type="ARBA" id="ARBA00004370"/>
    </source>
</evidence>
<dbReference type="EMBL" id="CAJOAY010001234">
    <property type="protein sequence ID" value="CAF3814519.1"/>
    <property type="molecule type" value="Genomic_DNA"/>
</dbReference>
<dbReference type="Proteomes" id="UP000663891">
    <property type="component" value="Unassembled WGS sequence"/>
</dbReference>
<keyword evidence="5" id="KW-0472">Membrane</keyword>
<dbReference type="PROSITE" id="PS00279">
    <property type="entry name" value="MACPF_1"/>
    <property type="match status" value="1"/>
</dbReference>
<evidence type="ECO:0000256" key="6">
    <source>
        <dbReference type="ARBA" id="ARBA00023157"/>
    </source>
</evidence>
<keyword evidence="3" id="KW-0964">Secreted</keyword>
<dbReference type="Pfam" id="PF01823">
    <property type="entry name" value="MACPF"/>
    <property type="match status" value="3"/>
</dbReference>
<dbReference type="InterPro" id="IPR036508">
    <property type="entry name" value="Chitin-bd_dom_sf"/>
</dbReference>
<evidence type="ECO:0000256" key="2">
    <source>
        <dbReference type="ARBA" id="ARBA00004613"/>
    </source>
</evidence>
<dbReference type="Pfam" id="PF01607">
    <property type="entry name" value="CBM_14"/>
    <property type="match status" value="1"/>
</dbReference>
<dbReference type="PROSITE" id="PS51412">
    <property type="entry name" value="MACPF_2"/>
    <property type="match status" value="2"/>
</dbReference>
<reference evidence="10" key="1">
    <citation type="submission" date="2021-02" db="EMBL/GenBank/DDBJ databases">
        <authorList>
            <person name="Nowell W R."/>
        </authorList>
    </citation>
    <scope>NUCLEOTIDE SEQUENCE</scope>
</reference>
<feature type="signal peptide" evidence="7">
    <location>
        <begin position="1"/>
        <end position="19"/>
    </location>
</feature>
<keyword evidence="4 7" id="KW-0732">Signal</keyword>
<comment type="subcellular location">
    <subcellularLocation>
        <location evidence="1">Membrane</location>
    </subcellularLocation>
    <subcellularLocation>
        <location evidence="2">Secreted</location>
    </subcellularLocation>
</comment>
<proteinExistence type="predicted"/>
<dbReference type="SUPFAM" id="SSF57625">
    <property type="entry name" value="Invertebrate chitin-binding proteins"/>
    <property type="match status" value="1"/>
</dbReference>
<dbReference type="GO" id="GO:0005576">
    <property type="term" value="C:extracellular region"/>
    <property type="evidence" value="ECO:0007669"/>
    <property type="project" value="UniProtKB-SubCell"/>
</dbReference>
<evidence type="ECO:0000259" key="8">
    <source>
        <dbReference type="PROSITE" id="PS51412"/>
    </source>
</evidence>
<dbReference type="InterPro" id="IPR020863">
    <property type="entry name" value="MACPF_CS"/>
</dbReference>
<keyword evidence="6" id="KW-1015">Disulfide bond</keyword>
<feature type="chain" id="PRO_5036415350" description="MACPF domain-containing protein" evidence="7">
    <location>
        <begin position="20"/>
        <end position="1316"/>
    </location>
</feature>
<dbReference type="InterPro" id="IPR052784">
    <property type="entry name" value="Perforin-1_pore-forming"/>
</dbReference>
<feature type="domain" description="MACPF" evidence="8">
    <location>
        <begin position="180"/>
        <end position="515"/>
    </location>
</feature>
<comment type="caution">
    <text evidence="10">The sequence shown here is derived from an EMBL/GenBank/DDBJ whole genome shotgun (WGS) entry which is preliminary data.</text>
</comment>
<evidence type="ECO:0000256" key="7">
    <source>
        <dbReference type="SAM" id="SignalP"/>
    </source>
</evidence>
<evidence type="ECO:0000313" key="9">
    <source>
        <dbReference type="EMBL" id="CAF1397283.1"/>
    </source>
</evidence>
<evidence type="ECO:0000313" key="10">
    <source>
        <dbReference type="EMBL" id="CAF3814519.1"/>
    </source>
</evidence>
<dbReference type="SMART" id="SM00457">
    <property type="entry name" value="MACPF"/>
    <property type="match status" value="3"/>
</dbReference>
<dbReference type="GO" id="GO:0016020">
    <property type="term" value="C:membrane"/>
    <property type="evidence" value="ECO:0007669"/>
    <property type="project" value="UniProtKB-SubCell"/>
</dbReference>
<evidence type="ECO:0000256" key="3">
    <source>
        <dbReference type="ARBA" id="ARBA00022525"/>
    </source>
</evidence>
<dbReference type="GO" id="GO:0022829">
    <property type="term" value="F:wide pore channel activity"/>
    <property type="evidence" value="ECO:0007669"/>
    <property type="project" value="TreeGrafter"/>
</dbReference>
<dbReference type="InterPro" id="IPR020864">
    <property type="entry name" value="MACPF"/>
</dbReference>
<dbReference type="Gene3D" id="2.170.140.10">
    <property type="entry name" value="Chitin binding domain"/>
    <property type="match status" value="1"/>
</dbReference>
<sequence>MTLPLSLLFFTLSTTFITAFICPTTNNTYPHEWNNAAYYQCSKDCAYQRDCPPKTYYSSSTRKCISEPADWSPQFDLTGQYIWSDKTFMEIRQVGYDVQWSTESNDAIYNFVGRYLNATMVSGLEIILEKTTNCVSLQEFDLSVTGKRNFCRSRVSYHWYTRTCDRPLPALMLFLSILSSLIINIYCINQLPGINDISAGYDAAKMLSANEQNSKYRIFDLSEQSTTSFNIKILGKDQKFAVPKFVQVTDVSIRKEDTCQTIAYTFESFFHSYFQSTSFGIGIGIPGVINVAVGYRETLKQIQEAITKSEKAVGISTIWWGLYSVQLGPPLFLKLDPMFTQSIDLLASEASNPTSEDHQLYYNQFIETYGTHYVSRIIVGGTAYLYTLLDSNYHKEYSYEETSSQVSLMFEYKQYNGQYGQDATNIWSQIKETFKKNAVTTSIFQPPVAPRENKSDWEVWQQTAGDQPVVVNRTLFSIHDLIKNKTTVREHLRKTIEFYLKKGFMPTLAELNNRNTFRLVSIPSKPIGPINGLDVVGCGYDILLMENRYCIFDQSNFTENETWSDPYDKQLTYSIPNGWFVVNTPESLTFDGSILITSVEDYFRWTRTVTVTKEGGFLGLGQKRRQKTITEFYRRFYQDYYNLDLHMKQIGWYTLSVSAFPYPKLNSVAQSAIDRLPTRFDIKDLQIWQDFFNIFGTHVVVSSNFGGQVWAETWYEKCLTYEHTQQWIDEQLDENWLIFTYDVKHREDHTQTVDQRFTNYSISSSQLLGGTESIPPSKWEEWIPTIKTEPRPISYRLISLDEILPESDRRNALKEAIHYILTVAKEEDQSYIDQLETIREPPRKNCTRNEIRTRRQTLTNDRREEKQDLCPYVGYNGKECLGSRITGRSLPAENATKLPVGIGMTLDITTGTLLLPALEYTYLGNNYWTDPITSIMYQAPRGITFPGIKTTDNDPVSRVFLTAAELSNEWKYEKLKGSWLGGEFGHSKSLLDLYKKFFSMNQGIAIVQKPTVLYRLRVENLQLNKYAKAAIQKLPVKYDETLYSDFLQNWGTHIVQQSLVGGMHEQQVLFKDCVFSFNGAITSDNLNDYLKQDILSETLGNSFYADRRKISVDHWIGGNPTEKNQTRWLETLADNPALIKIEEYVPWSDVIEIDRDVRENLKKIIQSRTTAADKKRIDEEDQVTKQRINGSYMARDGSIGLLNNGKCDIKPATFGSVEACSKGCPTNVLINGSADFLGNQQLWYLRDETTGFIRAQARINSQTVREGPSVNAGCSSIDINKTPTTSAHICVACDLVSSFSDQCVCVCPTYPPSSVK</sequence>
<dbReference type="GO" id="GO:0051607">
    <property type="term" value="P:defense response to virus"/>
    <property type="evidence" value="ECO:0007669"/>
    <property type="project" value="TreeGrafter"/>
</dbReference>
<feature type="domain" description="MACPF" evidence="8">
    <location>
        <begin position="519"/>
        <end position="834"/>
    </location>
</feature>
<evidence type="ECO:0000313" key="11">
    <source>
        <dbReference type="Proteomes" id="UP000663881"/>
    </source>
</evidence>
<dbReference type="EMBL" id="CAJNON010000878">
    <property type="protein sequence ID" value="CAF1397283.1"/>
    <property type="molecule type" value="Genomic_DNA"/>
</dbReference>
<evidence type="ECO:0000256" key="4">
    <source>
        <dbReference type="ARBA" id="ARBA00022729"/>
    </source>
</evidence>
<evidence type="ECO:0000256" key="5">
    <source>
        <dbReference type="ARBA" id="ARBA00023136"/>
    </source>
</evidence>
<dbReference type="PANTHER" id="PTHR46096">
    <property type="entry name" value="PERFORIN-1"/>
    <property type="match status" value="1"/>
</dbReference>
<dbReference type="Proteomes" id="UP000663881">
    <property type="component" value="Unassembled WGS sequence"/>
</dbReference>
<protein>
    <recommendedName>
        <fullName evidence="8">MACPF domain-containing protein</fullName>
    </recommendedName>
</protein>
<dbReference type="PANTHER" id="PTHR46096:SF3">
    <property type="entry name" value="PERFORIN-1"/>
    <property type="match status" value="1"/>
</dbReference>
<organism evidence="10 11">
    <name type="scientific">Adineta steineri</name>
    <dbReference type="NCBI Taxonomy" id="433720"/>
    <lineage>
        <taxon>Eukaryota</taxon>
        <taxon>Metazoa</taxon>
        <taxon>Spiralia</taxon>
        <taxon>Gnathifera</taxon>
        <taxon>Rotifera</taxon>
        <taxon>Eurotatoria</taxon>
        <taxon>Bdelloidea</taxon>
        <taxon>Adinetida</taxon>
        <taxon>Adinetidae</taxon>
        <taxon>Adineta</taxon>
    </lineage>
</organism>
<accession>A0A819CG88</accession>
<dbReference type="OrthoDB" id="1366754at2759"/>
<dbReference type="InterPro" id="IPR002557">
    <property type="entry name" value="Chitin-bd_dom"/>
</dbReference>
<gene>
    <name evidence="10" type="ORF">OKA104_LOCUS19274</name>
    <name evidence="9" type="ORF">VCS650_LOCUS36290</name>
</gene>
<dbReference type="GO" id="GO:0008061">
    <property type="term" value="F:chitin binding"/>
    <property type="evidence" value="ECO:0007669"/>
    <property type="project" value="InterPro"/>
</dbReference>